<gene>
    <name evidence="3" type="ORF">LZ012_16755</name>
</gene>
<comment type="caution">
    <text evidence="3">The sequence shown here is derived from an EMBL/GenBank/DDBJ whole genome shotgun (WGS) entry which is preliminary data.</text>
</comment>
<name>A0ABS9K695_9RHOO</name>
<evidence type="ECO:0000256" key="1">
    <source>
        <dbReference type="ARBA" id="ARBA00007673"/>
    </source>
</evidence>
<evidence type="ECO:0000256" key="2">
    <source>
        <dbReference type="ARBA" id="ARBA00023235"/>
    </source>
</evidence>
<dbReference type="InterPro" id="IPR007400">
    <property type="entry name" value="PrpF-like"/>
</dbReference>
<dbReference type="PANTHER" id="PTHR43709:SF2">
    <property type="entry name" value="DUF453 DOMAIN PROTEIN (AFU_ORTHOLOGUE AFUA_6G00360)"/>
    <property type="match status" value="1"/>
</dbReference>
<dbReference type="PANTHER" id="PTHR43709">
    <property type="entry name" value="ACONITATE ISOMERASE-RELATED"/>
    <property type="match status" value="1"/>
</dbReference>
<dbReference type="Gene3D" id="3.10.310.10">
    <property type="entry name" value="Diaminopimelate Epimerase, Chain A, domain 1"/>
    <property type="match status" value="2"/>
</dbReference>
<keyword evidence="4" id="KW-1185">Reference proteome</keyword>
<dbReference type="Proteomes" id="UP001165384">
    <property type="component" value="Unassembled WGS sequence"/>
</dbReference>
<sequence length="380" mass="39214">MNGIPCAIVRGGTSKGVFLLEEHLPADPGERDRLLLALMGSPDPRQIDGLGGADPLTSKVAIVSRSTREGIDVEYESLEIGIGEAQVNHGLMCGNLIAGVGYFAIAEGLIAPQSPVTTIRIFCRSNHKVIAARIPLATIPGDAGAGRSEPPPVSLRFERPGGAITGQLLPAGEPVSLLPLAAGRLLAVSIVDAGTLYAFVLASALGLSGDESVAALDADAGLRANIEALREQAAAHINRRHASPLAAIGPRLVKVAIVGPPPPGRRDVDIVARIINRAKTHKAYAVSGGICLAAAAAVPDSVVNTLFAPHQSPFALRIGHPSGVLTLTTRWAAGRDGVLIEAAEIARDARIILRGTAYPPPAGAAMPLRAVASRLEPFAL</sequence>
<comment type="similarity">
    <text evidence="1">Belongs to the PrpF family.</text>
</comment>
<dbReference type="RefSeq" id="WP_275712038.1">
    <property type="nucleotide sequence ID" value="NZ_JAKLTN010000004.1"/>
</dbReference>
<reference evidence="3" key="1">
    <citation type="submission" date="2022-01" db="EMBL/GenBank/DDBJ databases">
        <authorList>
            <person name="Jo J.-H."/>
            <person name="Im W.-T."/>
        </authorList>
    </citation>
    <scope>NUCLEOTIDE SEQUENCE</scope>
    <source>
        <strain evidence="3">XY25</strain>
    </source>
</reference>
<evidence type="ECO:0000313" key="3">
    <source>
        <dbReference type="EMBL" id="MCG2578650.1"/>
    </source>
</evidence>
<protein>
    <submittedName>
        <fullName evidence="3">4-oxalomesaconate tautomerase</fullName>
    </submittedName>
</protein>
<dbReference type="Pfam" id="PF04303">
    <property type="entry name" value="PrpF"/>
    <property type="match status" value="1"/>
</dbReference>
<accession>A0ABS9K695</accession>
<organism evidence="3 4">
    <name type="scientific">Dechloromonas hankyongensis</name>
    <dbReference type="NCBI Taxonomy" id="2908002"/>
    <lineage>
        <taxon>Bacteria</taxon>
        <taxon>Pseudomonadati</taxon>
        <taxon>Pseudomonadota</taxon>
        <taxon>Betaproteobacteria</taxon>
        <taxon>Rhodocyclales</taxon>
        <taxon>Azonexaceae</taxon>
        <taxon>Dechloromonas</taxon>
    </lineage>
</organism>
<proteinExistence type="inferred from homology"/>
<evidence type="ECO:0000313" key="4">
    <source>
        <dbReference type="Proteomes" id="UP001165384"/>
    </source>
</evidence>
<dbReference type="EMBL" id="JAKLTN010000004">
    <property type="protein sequence ID" value="MCG2578650.1"/>
    <property type="molecule type" value="Genomic_DNA"/>
</dbReference>
<dbReference type="SUPFAM" id="SSF54506">
    <property type="entry name" value="Diaminopimelate epimerase-like"/>
    <property type="match status" value="2"/>
</dbReference>
<keyword evidence="2" id="KW-0413">Isomerase</keyword>